<dbReference type="GO" id="GO:0046872">
    <property type="term" value="F:metal ion binding"/>
    <property type="evidence" value="ECO:0007669"/>
    <property type="project" value="UniProtKB-KW"/>
</dbReference>
<comment type="function">
    <text evidence="14">Protease subunit of a proteasome-like degradation complex believed to be a general protein degrading machinery.</text>
</comment>
<feature type="active site" evidence="14">
    <location>
        <position position="6"/>
    </location>
</feature>
<evidence type="ECO:0000256" key="6">
    <source>
        <dbReference type="ARBA" id="ARBA00022698"/>
    </source>
</evidence>
<evidence type="ECO:0000256" key="12">
    <source>
        <dbReference type="ARBA" id="ARBA00066335"/>
    </source>
</evidence>
<dbReference type="InterPro" id="IPR029055">
    <property type="entry name" value="Ntn_hydrolases_N"/>
</dbReference>
<evidence type="ECO:0000313" key="15">
    <source>
        <dbReference type="EMBL" id="ADA66404.1"/>
    </source>
</evidence>
<dbReference type="PANTHER" id="PTHR32194">
    <property type="entry name" value="METALLOPROTEASE TLDD"/>
    <property type="match status" value="1"/>
</dbReference>
<comment type="subunit">
    <text evidence="11 14">A double ring-shaped homohexamer of HslV is capped on each side by a ring-shaped HslU homohexamer. The assembly of the HslU/HslV complex is dependent on binding of ATP.</text>
</comment>
<evidence type="ECO:0000256" key="10">
    <source>
        <dbReference type="ARBA" id="ARBA00052385"/>
    </source>
</evidence>
<feature type="binding site" evidence="14">
    <location>
        <position position="164"/>
    </location>
    <ligand>
        <name>Na(+)</name>
        <dbReference type="ChEBI" id="CHEBI:29101"/>
    </ligand>
</feature>
<keyword evidence="9 14" id="KW-0915">Sodium</keyword>
<evidence type="ECO:0000256" key="3">
    <source>
        <dbReference type="ARBA" id="ARBA00022490"/>
    </source>
</evidence>
<evidence type="ECO:0000256" key="9">
    <source>
        <dbReference type="ARBA" id="ARBA00023053"/>
    </source>
</evidence>
<dbReference type="AlphaFoldDB" id="D2C618"/>
<evidence type="ECO:0000256" key="4">
    <source>
        <dbReference type="ARBA" id="ARBA00022533"/>
    </source>
</evidence>
<dbReference type="SMR" id="D2C618"/>
<comment type="subcellular location">
    <subcellularLocation>
        <location evidence="1 14">Cytoplasm</location>
    </subcellularLocation>
</comment>
<dbReference type="EC" id="3.4.25.2" evidence="12 14"/>
<dbReference type="Proteomes" id="UP000000940">
    <property type="component" value="Chromosome"/>
</dbReference>
<dbReference type="EMBL" id="CP001839">
    <property type="protein sequence ID" value="ADA66404.1"/>
    <property type="molecule type" value="Genomic_DNA"/>
</dbReference>
<dbReference type="NCBIfam" id="NF003964">
    <property type="entry name" value="PRK05456.1"/>
    <property type="match status" value="1"/>
</dbReference>
<keyword evidence="4 14" id="KW-0021">Allosteric enzyme</keyword>
<evidence type="ECO:0000256" key="1">
    <source>
        <dbReference type="ARBA" id="ARBA00004496"/>
    </source>
</evidence>
<feature type="binding site" evidence="14">
    <location>
        <position position="161"/>
    </location>
    <ligand>
        <name>Na(+)</name>
        <dbReference type="ChEBI" id="CHEBI:29101"/>
    </ligand>
</feature>
<protein>
    <recommendedName>
        <fullName evidence="13 14">ATP-dependent protease subunit HslV</fullName>
        <ecNumber evidence="12 14">3.4.25.2</ecNumber>
    </recommendedName>
</protein>
<keyword evidence="6 14" id="KW-0888">Threonine protease</keyword>
<accession>D2C618</accession>
<evidence type="ECO:0000256" key="13">
    <source>
        <dbReference type="ARBA" id="ARBA00074399"/>
    </source>
</evidence>
<dbReference type="FunFam" id="3.60.20.10:FF:000002">
    <property type="entry name" value="ATP-dependent protease subunit HslV"/>
    <property type="match status" value="1"/>
</dbReference>
<keyword evidence="7 14" id="KW-0479">Metal-binding</keyword>
<dbReference type="HOGENOM" id="CLU_093872_1_0_0"/>
<keyword evidence="3 14" id="KW-0963">Cytoplasm</keyword>
<dbReference type="NCBIfam" id="TIGR03692">
    <property type="entry name" value="ATP_dep_HslV"/>
    <property type="match status" value="1"/>
</dbReference>
<dbReference type="PROSITE" id="PS51476">
    <property type="entry name" value="PROTEASOME_BETA_2"/>
    <property type="match status" value="1"/>
</dbReference>
<proteinExistence type="inferred from homology"/>
<dbReference type="GO" id="GO:0004298">
    <property type="term" value="F:threonine-type endopeptidase activity"/>
    <property type="evidence" value="ECO:0007669"/>
    <property type="project" value="UniProtKB-KW"/>
</dbReference>
<dbReference type="MEROPS" id="T01.006"/>
<sequence>MKFHGTTILVVRRNGQTVMGGDGQVTFGSTVLKGNARKVRKLGEGKVLAGFAGSVADAMTLFDRFEAKLREWGGNLTKAAVELAKDWRTDRVLRRLEALLLVADKENIFIISGNGEVIQPDDDAAAIGSGGPYALAAAKALLRNTDLSAREIVEKAMTIAGEICIYTNQNIVIEEV</sequence>
<evidence type="ECO:0000256" key="8">
    <source>
        <dbReference type="ARBA" id="ARBA00022801"/>
    </source>
</evidence>
<dbReference type="HAMAP" id="MF_00248">
    <property type="entry name" value="HslV"/>
    <property type="match status" value="1"/>
</dbReference>
<evidence type="ECO:0000256" key="2">
    <source>
        <dbReference type="ARBA" id="ARBA00006053"/>
    </source>
</evidence>
<comment type="activity regulation">
    <text evidence="14">Allosterically activated by HslU binding.</text>
</comment>
<dbReference type="InterPro" id="IPR022281">
    <property type="entry name" value="ATP-dep_Prtase_HsIV_su"/>
</dbReference>
<dbReference type="Pfam" id="PF00227">
    <property type="entry name" value="Proteasome"/>
    <property type="match status" value="1"/>
</dbReference>
<reference evidence="15 16" key="1">
    <citation type="submission" date="2009-12" db="EMBL/GenBank/DDBJ databases">
        <title>Complete sequence of Thermotoga petrophila RKU-1.</title>
        <authorList>
            <consortium name="US DOE Joint Genome Institute"/>
            <person name="Lucas S."/>
            <person name="Copeland A."/>
            <person name="Lapidus A."/>
            <person name="Glavina del Rio T."/>
            <person name="Dalin E."/>
            <person name="Tice H."/>
            <person name="Bruce D."/>
            <person name="Goodwin L."/>
            <person name="Pitluck S."/>
            <person name="Munk A.C."/>
            <person name="Brettin T."/>
            <person name="Detter J.C."/>
            <person name="Han C."/>
            <person name="Tapia R."/>
            <person name="Larimer F."/>
            <person name="Land M."/>
            <person name="Hauser L."/>
            <person name="Kyrpides N."/>
            <person name="Mikhailova N."/>
            <person name="Nelson K.E."/>
            <person name="Gogarten J.P."/>
            <person name="Noll K.M."/>
        </authorList>
    </citation>
    <scope>NUCLEOTIDE SEQUENCE [LARGE SCALE GENOMIC DNA]</scope>
    <source>
        <strain evidence="16">ATCC BAA-489 / DSM 13996 / JCM 10882 / RKU-10</strain>
    </source>
</reference>
<keyword evidence="15" id="KW-0647">Proteasome</keyword>
<dbReference type="GO" id="GO:0009376">
    <property type="term" value="C:HslUV protease complex"/>
    <property type="evidence" value="ECO:0007669"/>
    <property type="project" value="UniProtKB-UniRule"/>
</dbReference>
<evidence type="ECO:0000256" key="7">
    <source>
        <dbReference type="ARBA" id="ARBA00022723"/>
    </source>
</evidence>
<dbReference type="SUPFAM" id="SSF56235">
    <property type="entry name" value="N-terminal nucleophile aminohydrolases (Ntn hydrolases)"/>
    <property type="match status" value="1"/>
</dbReference>
<dbReference type="PANTHER" id="PTHR32194:SF0">
    <property type="entry name" value="ATP-DEPENDENT PROTEASE SUBUNIT HSLV"/>
    <property type="match status" value="1"/>
</dbReference>
<keyword evidence="5 14" id="KW-0645">Protease</keyword>
<comment type="catalytic activity">
    <reaction evidence="10 14">
        <text>ATP-dependent cleavage of peptide bonds with broad specificity.</text>
        <dbReference type="EC" id="3.4.25.2"/>
    </reaction>
</comment>
<dbReference type="GO" id="GO:0051603">
    <property type="term" value="P:proteolysis involved in protein catabolic process"/>
    <property type="evidence" value="ECO:0007669"/>
    <property type="project" value="InterPro"/>
</dbReference>
<comment type="similarity">
    <text evidence="2 14">Belongs to the peptidase T1B family. HslV subfamily.</text>
</comment>
<dbReference type="RefSeq" id="WP_004081403.1">
    <property type="nucleotide sequence ID" value="NC_013642.1"/>
</dbReference>
<name>D2C618_THEP2</name>
<evidence type="ECO:0000256" key="14">
    <source>
        <dbReference type="HAMAP-Rule" id="MF_00248"/>
    </source>
</evidence>
<dbReference type="GO" id="GO:0005839">
    <property type="term" value="C:proteasome core complex"/>
    <property type="evidence" value="ECO:0007669"/>
    <property type="project" value="InterPro"/>
</dbReference>
<dbReference type="CDD" id="cd01913">
    <property type="entry name" value="protease_HslV"/>
    <property type="match status" value="1"/>
</dbReference>
<gene>
    <name evidence="14" type="primary">hslV</name>
    <name evidence="15" type="ordered locus">Tnap_0300</name>
</gene>
<keyword evidence="8 14" id="KW-0378">Hydrolase</keyword>
<dbReference type="KEGG" id="tnp:Tnap_0300"/>
<feature type="binding site" evidence="14">
    <location>
        <position position="167"/>
    </location>
    <ligand>
        <name>Na(+)</name>
        <dbReference type="ChEBI" id="CHEBI:29101"/>
    </ligand>
</feature>
<dbReference type="InterPro" id="IPR001353">
    <property type="entry name" value="Proteasome_sua/b"/>
</dbReference>
<dbReference type="InterPro" id="IPR023333">
    <property type="entry name" value="Proteasome_suB-type"/>
</dbReference>
<dbReference type="PIRSF" id="PIRSF039093">
    <property type="entry name" value="HslV"/>
    <property type="match status" value="1"/>
</dbReference>
<keyword evidence="16" id="KW-1185">Reference proteome</keyword>
<evidence type="ECO:0000256" key="5">
    <source>
        <dbReference type="ARBA" id="ARBA00022670"/>
    </source>
</evidence>
<dbReference type="Gene3D" id="3.60.20.10">
    <property type="entry name" value="Glutamine Phosphoribosylpyrophosphate, subunit 1, domain 1"/>
    <property type="match status" value="1"/>
</dbReference>
<evidence type="ECO:0000256" key="11">
    <source>
        <dbReference type="ARBA" id="ARBA00064434"/>
    </source>
</evidence>
<evidence type="ECO:0000313" key="16">
    <source>
        <dbReference type="Proteomes" id="UP000000940"/>
    </source>
</evidence>
<organism evidence="15 16">
    <name type="scientific">Thermotoga petrophila (strain ATCC BAA-489 / DSM 13996 / JCM 10882 / RKU-10)</name>
    <name type="common">Thermotoga naphthophila</name>
    <dbReference type="NCBI Taxonomy" id="590168"/>
    <lineage>
        <taxon>Bacteria</taxon>
        <taxon>Thermotogati</taxon>
        <taxon>Thermotogota</taxon>
        <taxon>Thermotogae</taxon>
        <taxon>Thermotogales</taxon>
        <taxon>Thermotogaceae</taxon>
        <taxon>Thermotoga</taxon>
    </lineage>
</organism>